<dbReference type="Pfam" id="PF00126">
    <property type="entry name" value="HTH_1"/>
    <property type="match status" value="1"/>
</dbReference>
<dbReference type="PRINTS" id="PR00039">
    <property type="entry name" value="HTHLYSR"/>
</dbReference>
<keyword evidence="4" id="KW-0804">Transcription</keyword>
<evidence type="ECO:0000256" key="3">
    <source>
        <dbReference type="ARBA" id="ARBA00023125"/>
    </source>
</evidence>
<organism evidence="6 7">
    <name type="scientific">Thioclava nitratireducens</name>
    <dbReference type="NCBI Taxonomy" id="1915078"/>
    <lineage>
        <taxon>Bacteria</taxon>
        <taxon>Pseudomonadati</taxon>
        <taxon>Pseudomonadota</taxon>
        <taxon>Alphaproteobacteria</taxon>
        <taxon>Rhodobacterales</taxon>
        <taxon>Paracoccaceae</taxon>
        <taxon>Thioclava</taxon>
    </lineage>
</organism>
<dbReference type="Proteomes" id="UP000185622">
    <property type="component" value="Chromosome"/>
</dbReference>
<sequence length="306" mass="32513">MAMHKGLKLRHIRAFLDTIEAGGVSAAARKQGISQPALSKTLSEMEAMLGGALLERRGRRLTVTPAGEAFRRHAIQALQELEAGAAALSGDGIGDVINVGALPTVAGSIFPGVALEFSRAHPGTRLSISTGPNLYLLDRLRSGAIDLMIGRMPAAADMPGLRFDFLYEEEVILAARAGHPFAHRPAPEALRQCDVILPTRGAIIRRIVDDYLGAQGITEPRCPIETVSLATGLGLLEGSDMLWFISRGVVARELASGLLVSLPLGAQFMSGAVGLTMKHEMTERPEVARLTAMMHEAARLRAATSG</sequence>
<evidence type="ECO:0000256" key="1">
    <source>
        <dbReference type="ARBA" id="ARBA00009437"/>
    </source>
</evidence>
<name>A0ABM6IIU4_9RHOB</name>
<dbReference type="InterPro" id="IPR005119">
    <property type="entry name" value="LysR_subst-bd"/>
</dbReference>
<dbReference type="InterPro" id="IPR036388">
    <property type="entry name" value="WH-like_DNA-bd_sf"/>
</dbReference>
<evidence type="ECO:0000256" key="4">
    <source>
        <dbReference type="ARBA" id="ARBA00023163"/>
    </source>
</evidence>
<dbReference type="Gene3D" id="1.10.10.10">
    <property type="entry name" value="Winged helix-like DNA-binding domain superfamily/Winged helix DNA-binding domain"/>
    <property type="match status" value="1"/>
</dbReference>
<dbReference type="Gene3D" id="3.40.190.10">
    <property type="entry name" value="Periplasmic binding protein-like II"/>
    <property type="match status" value="2"/>
</dbReference>
<reference evidence="6 7" key="1">
    <citation type="submission" date="2017-01" db="EMBL/GenBank/DDBJ databases">
        <title>The complete genome sequence of a sulfur-oxidizing marine bacterium Thioclava sp. 25B10_4T.</title>
        <authorList>
            <person name="Liu Y."/>
            <person name="Lai Q."/>
            <person name="Shao Z."/>
        </authorList>
    </citation>
    <scope>NUCLEOTIDE SEQUENCE [LARGE SCALE GENOMIC DNA]</scope>
    <source>
        <strain evidence="6 7">25B10_4</strain>
    </source>
</reference>
<dbReference type="PROSITE" id="PS50931">
    <property type="entry name" value="HTH_LYSR"/>
    <property type="match status" value="1"/>
</dbReference>
<keyword evidence="2" id="KW-0805">Transcription regulation</keyword>
<accession>A0ABM6IIU4</accession>
<proteinExistence type="inferred from homology"/>
<dbReference type="RefSeq" id="WP_075777028.1">
    <property type="nucleotide sequence ID" value="NZ_CP019437.1"/>
</dbReference>
<evidence type="ECO:0000313" key="6">
    <source>
        <dbReference type="EMBL" id="AQS48619.1"/>
    </source>
</evidence>
<feature type="domain" description="HTH lysR-type" evidence="5">
    <location>
        <begin position="7"/>
        <end position="64"/>
    </location>
</feature>
<dbReference type="SUPFAM" id="SSF53850">
    <property type="entry name" value="Periplasmic binding protein-like II"/>
    <property type="match status" value="1"/>
</dbReference>
<dbReference type="EMBL" id="CP019437">
    <property type="protein sequence ID" value="AQS48619.1"/>
    <property type="molecule type" value="Genomic_DNA"/>
</dbReference>
<dbReference type="Pfam" id="PF03466">
    <property type="entry name" value="LysR_substrate"/>
    <property type="match status" value="1"/>
</dbReference>
<dbReference type="PANTHER" id="PTHR30419:SF8">
    <property type="entry name" value="NITROGEN ASSIMILATION TRANSCRIPTIONAL ACTIVATOR-RELATED"/>
    <property type="match status" value="1"/>
</dbReference>
<keyword evidence="3" id="KW-0238">DNA-binding</keyword>
<comment type="similarity">
    <text evidence="1">Belongs to the LysR transcriptional regulatory family.</text>
</comment>
<protein>
    <recommendedName>
        <fullName evidence="5">HTH lysR-type domain-containing protein</fullName>
    </recommendedName>
</protein>
<keyword evidence="7" id="KW-1185">Reference proteome</keyword>
<gene>
    <name evidence="6" type="ORF">BMG03_13050</name>
</gene>
<dbReference type="PANTHER" id="PTHR30419">
    <property type="entry name" value="HTH-TYPE TRANSCRIPTIONAL REGULATOR YBHD"/>
    <property type="match status" value="1"/>
</dbReference>
<dbReference type="SUPFAM" id="SSF46785">
    <property type="entry name" value="Winged helix' DNA-binding domain"/>
    <property type="match status" value="1"/>
</dbReference>
<evidence type="ECO:0000259" key="5">
    <source>
        <dbReference type="PROSITE" id="PS50931"/>
    </source>
</evidence>
<evidence type="ECO:0000313" key="7">
    <source>
        <dbReference type="Proteomes" id="UP000185622"/>
    </source>
</evidence>
<dbReference type="InterPro" id="IPR050950">
    <property type="entry name" value="HTH-type_LysR_regulators"/>
</dbReference>
<evidence type="ECO:0000256" key="2">
    <source>
        <dbReference type="ARBA" id="ARBA00023015"/>
    </source>
</evidence>
<dbReference type="InterPro" id="IPR000847">
    <property type="entry name" value="LysR_HTH_N"/>
</dbReference>
<dbReference type="InterPro" id="IPR036390">
    <property type="entry name" value="WH_DNA-bd_sf"/>
</dbReference>